<name>A0AAD5P3K9_ACENE</name>
<dbReference type="InterPro" id="IPR036890">
    <property type="entry name" value="HATPase_C_sf"/>
</dbReference>
<evidence type="ECO:0000256" key="8">
    <source>
        <dbReference type="ARBA" id="ARBA00022723"/>
    </source>
</evidence>
<dbReference type="PROSITE" id="PS50109">
    <property type="entry name" value="HIS_KIN"/>
    <property type="match status" value="1"/>
</dbReference>
<evidence type="ECO:0000256" key="25">
    <source>
        <dbReference type="SAM" id="Phobius"/>
    </source>
</evidence>
<evidence type="ECO:0000256" key="13">
    <source>
        <dbReference type="ARBA" id="ARBA00022840"/>
    </source>
</evidence>
<keyword evidence="7 25" id="KW-0812">Transmembrane</keyword>
<dbReference type="GO" id="GO:0051740">
    <property type="term" value="F:ethylene binding"/>
    <property type="evidence" value="ECO:0007669"/>
    <property type="project" value="TreeGrafter"/>
</dbReference>
<evidence type="ECO:0000256" key="14">
    <source>
        <dbReference type="ARBA" id="ARBA00022843"/>
    </source>
</evidence>
<evidence type="ECO:0000256" key="24">
    <source>
        <dbReference type="SAM" id="Coils"/>
    </source>
</evidence>
<dbReference type="InterPro" id="IPR003661">
    <property type="entry name" value="HisK_dim/P_dom"/>
</dbReference>
<protein>
    <recommendedName>
        <fullName evidence="31">Ethylene receptor</fullName>
    </recommendedName>
</protein>
<keyword evidence="18 25" id="KW-0472">Membrane</keyword>
<evidence type="ECO:0000256" key="16">
    <source>
        <dbReference type="ARBA" id="ARBA00023008"/>
    </source>
</evidence>
<evidence type="ECO:0000256" key="23">
    <source>
        <dbReference type="PROSITE-ProRule" id="PRU00169"/>
    </source>
</evidence>
<dbReference type="GO" id="GO:0004674">
    <property type="term" value="F:protein serine/threonine kinase activity"/>
    <property type="evidence" value="ECO:0007669"/>
    <property type="project" value="UniProtKB-ARBA"/>
</dbReference>
<evidence type="ECO:0000256" key="15">
    <source>
        <dbReference type="ARBA" id="ARBA00022989"/>
    </source>
</evidence>
<evidence type="ECO:0000256" key="22">
    <source>
        <dbReference type="ARBA" id="ARBA00062048"/>
    </source>
</evidence>
<dbReference type="GO" id="GO:0046872">
    <property type="term" value="F:metal ion binding"/>
    <property type="evidence" value="ECO:0007669"/>
    <property type="project" value="UniProtKB-KW"/>
</dbReference>
<evidence type="ECO:0000256" key="1">
    <source>
        <dbReference type="ARBA" id="ARBA00001935"/>
    </source>
</evidence>
<dbReference type="PANTHER" id="PTHR24423">
    <property type="entry name" value="TWO-COMPONENT SENSOR HISTIDINE KINASE"/>
    <property type="match status" value="1"/>
</dbReference>
<comment type="similarity">
    <text evidence="3">Belongs to the ethylene receptor family.</text>
</comment>
<feature type="domain" description="Response regulatory" evidence="28">
    <location>
        <begin position="640"/>
        <end position="757"/>
    </location>
</feature>
<keyword evidence="14" id="KW-0832">Ubl conjugation</keyword>
<evidence type="ECO:0000256" key="12">
    <source>
        <dbReference type="ARBA" id="ARBA00022824"/>
    </source>
</evidence>
<evidence type="ECO:0000256" key="20">
    <source>
        <dbReference type="ARBA" id="ARBA00023170"/>
    </source>
</evidence>
<feature type="domain" description="Histidine kinase" evidence="27">
    <location>
        <begin position="375"/>
        <end position="616"/>
    </location>
</feature>
<comment type="cofactor">
    <cofactor evidence="1">
        <name>Cu cation</name>
        <dbReference type="ChEBI" id="CHEBI:23378"/>
    </cofactor>
</comment>
<proteinExistence type="inferred from homology"/>
<dbReference type="GO" id="GO:0000155">
    <property type="term" value="F:phosphorelay sensor kinase activity"/>
    <property type="evidence" value="ECO:0007669"/>
    <property type="project" value="InterPro"/>
</dbReference>
<dbReference type="FunFam" id="1.10.287.130:FF:000087">
    <property type="entry name" value="Ethylene receptor 4"/>
    <property type="match status" value="1"/>
</dbReference>
<gene>
    <name evidence="29" type="ORF">LWI28_019337</name>
</gene>
<evidence type="ECO:0000256" key="17">
    <source>
        <dbReference type="ARBA" id="ARBA00023012"/>
    </source>
</evidence>
<dbReference type="Proteomes" id="UP001064489">
    <property type="component" value="Chromosome 1"/>
</dbReference>
<evidence type="ECO:0000313" key="29">
    <source>
        <dbReference type="EMBL" id="KAI9195911.1"/>
    </source>
</evidence>
<reference evidence="29" key="2">
    <citation type="submission" date="2023-02" db="EMBL/GenBank/DDBJ databases">
        <authorList>
            <person name="Swenson N.G."/>
            <person name="Wegrzyn J.L."/>
            <person name="Mcevoy S.L."/>
        </authorList>
    </citation>
    <scope>NUCLEOTIDE SEQUENCE</scope>
    <source>
        <strain evidence="29">91603</strain>
        <tissue evidence="29">Leaf</tissue>
    </source>
</reference>
<evidence type="ECO:0000256" key="3">
    <source>
        <dbReference type="ARBA" id="ARBA00009842"/>
    </source>
</evidence>
<keyword evidence="6" id="KW-0808">Transferase</keyword>
<dbReference type="SMART" id="SM00388">
    <property type="entry name" value="HisKA"/>
    <property type="match status" value="1"/>
</dbReference>
<dbReference type="PANTHER" id="PTHR24423:SF633">
    <property type="entry name" value="ETHYLENE RECEPTOR 2"/>
    <property type="match status" value="1"/>
</dbReference>
<evidence type="ECO:0000256" key="9">
    <source>
        <dbReference type="ARBA" id="ARBA00022741"/>
    </source>
</evidence>
<dbReference type="Gene3D" id="3.30.565.10">
    <property type="entry name" value="Histidine kinase-like ATPase, C-terminal domain"/>
    <property type="match status" value="1"/>
</dbReference>
<evidence type="ECO:0000259" key="27">
    <source>
        <dbReference type="PROSITE" id="PS50109"/>
    </source>
</evidence>
<evidence type="ECO:0008006" key="31">
    <source>
        <dbReference type="Google" id="ProtNLM"/>
    </source>
</evidence>
<keyword evidence="9" id="KW-0547">Nucleotide-binding</keyword>
<dbReference type="SUPFAM" id="SSF55781">
    <property type="entry name" value="GAF domain-like"/>
    <property type="match status" value="1"/>
</dbReference>
<evidence type="ECO:0000256" key="21">
    <source>
        <dbReference type="ARBA" id="ARBA00056860"/>
    </source>
</evidence>
<feature type="chain" id="PRO_5042292720" description="Ethylene receptor" evidence="26">
    <location>
        <begin position="22"/>
        <end position="909"/>
    </location>
</feature>
<keyword evidence="8" id="KW-0479">Metal-binding</keyword>
<dbReference type="AlphaFoldDB" id="A0AAD5P3K9"/>
<keyword evidence="15 25" id="KW-1133">Transmembrane helix</keyword>
<keyword evidence="10" id="KW-0936">Ethylene signaling pathway</keyword>
<feature type="transmembrane region" description="Helical" evidence="25">
    <location>
        <begin position="45"/>
        <end position="68"/>
    </location>
</feature>
<dbReference type="SUPFAM" id="SSF52172">
    <property type="entry name" value="CheY-like"/>
    <property type="match status" value="1"/>
</dbReference>
<feature type="transmembrane region" description="Helical" evidence="25">
    <location>
        <begin position="75"/>
        <end position="96"/>
    </location>
</feature>
<keyword evidence="24" id="KW-0175">Coiled coil</keyword>
<organism evidence="29 30">
    <name type="scientific">Acer negundo</name>
    <name type="common">Box elder</name>
    <dbReference type="NCBI Taxonomy" id="4023"/>
    <lineage>
        <taxon>Eukaryota</taxon>
        <taxon>Viridiplantae</taxon>
        <taxon>Streptophyta</taxon>
        <taxon>Embryophyta</taxon>
        <taxon>Tracheophyta</taxon>
        <taxon>Spermatophyta</taxon>
        <taxon>Magnoliopsida</taxon>
        <taxon>eudicotyledons</taxon>
        <taxon>Gunneridae</taxon>
        <taxon>Pentapetalae</taxon>
        <taxon>rosids</taxon>
        <taxon>malvids</taxon>
        <taxon>Sapindales</taxon>
        <taxon>Sapindaceae</taxon>
        <taxon>Hippocastanoideae</taxon>
        <taxon>Acereae</taxon>
        <taxon>Acer</taxon>
    </lineage>
</organism>
<evidence type="ECO:0000256" key="26">
    <source>
        <dbReference type="SAM" id="SignalP"/>
    </source>
</evidence>
<comment type="subunit">
    <text evidence="22">Heteromer with ETR1. Binds to MRF3/ECIP1.</text>
</comment>
<dbReference type="SMART" id="SM00065">
    <property type="entry name" value="GAF"/>
    <property type="match status" value="1"/>
</dbReference>
<keyword evidence="4" id="KW-1017">Isopeptide bond</keyword>
<accession>A0AAD5P3K9</accession>
<evidence type="ECO:0000313" key="30">
    <source>
        <dbReference type="Proteomes" id="UP001064489"/>
    </source>
</evidence>
<evidence type="ECO:0000256" key="7">
    <source>
        <dbReference type="ARBA" id="ARBA00022692"/>
    </source>
</evidence>
<dbReference type="InterPro" id="IPR001789">
    <property type="entry name" value="Sig_transdc_resp-reg_receiver"/>
</dbReference>
<dbReference type="FunFam" id="3.40.50.2300:FF:000240">
    <property type="entry name" value="Ethylene receptor"/>
    <property type="match status" value="1"/>
</dbReference>
<dbReference type="EMBL" id="JAJSOW010000003">
    <property type="protein sequence ID" value="KAI9195911.1"/>
    <property type="molecule type" value="Genomic_DNA"/>
</dbReference>
<dbReference type="Pfam" id="PF00072">
    <property type="entry name" value="Response_reg"/>
    <property type="match status" value="1"/>
</dbReference>
<keyword evidence="13" id="KW-0067">ATP-binding</keyword>
<dbReference type="Gene3D" id="1.10.287.130">
    <property type="match status" value="1"/>
</dbReference>
<evidence type="ECO:0000256" key="2">
    <source>
        <dbReference type="ARBA" id="ARBA00004477"/>
    </source>
</evidence>
<evidence type="ECO:0000256" key="18">
    <source>
        <dbReference type="ARBA" id="ARBA00023136"/>
    </source>
</evidence>
<comment type="function">
    <text evidence="21">Ethylene receptor related to bacterial two-component regulators. Acts as a redundant negative regulator of ethylene signaling.</text>
</comment>
<dbReference type="InterPro" id="IPR029016">
    <property type="entry name" value="GAF-like_dom_sf"/>
</dbReference>
<dbReference type="GO" id="GO:0005789">
    <property type="term" value="C:endoplasmic reticulum membrane"/>
    <property type="evidence" value="ECO:0007669"/>
    <property type="project" value="UniProtKB-SubCell"/>
</dbReference>
<dbReference type="CDD" id="cd16938">
    <property type="entry name" value="HATPase_ETR2_ERS2-EIN4-like"/>
    <property type="match status" value="1"/>
</dbReference>
<sequence length="909" mass="101146">MSKTLAPGLLICSLLISVSVADNGFPRCNCDDEGSLLTVDSILEIQKVSDFLIAVAYFSIPIELLYFVSCSNVPFKWVLSQFIAFIVLCGMTHFFNGFSYGPHSFQLMLTLTVFKILTALVSCATAITLITLIPLLLKVKVREFMLKKKAWDLGREVGIIMKQKETGVHVRMLTQEIRKSLDRHTILYTTLVELSKTLVLQNCAVWMPNEIQTEMYLPRELNGWNYSNLYNRPIPITDPDVVMIKRSDEVNILGPDSVLATASSGESGEPGPVAAIRMPMLRVSNFKGGTPELVPACYAILVCVLPSGQPRTWSNQEIEIVKVVADQVAVALSHAAVLEESQLMREKLEEQNRALQQAQNDAVMASQARNSFQKVMSDGMRRPMHSIMGLLSIMQDGNWNSDQQMIVDTMMKTSNVLSTLINDVMDISTKDSGRFPLEIRSFRLHALIKEAACLARCLCIYEGFGFSIEVERSLPDHVMGDEWRVFQVILHMVGNLLNCNNRGGTVMFRVVSETGSQERNDQRWATWRQGSNDGDVYIRFEIAMHNSGGSQAESSTSLVQVGSRRSVSDGIEDRLSFSICKKLVQYMQGNIWMIPNSHGLAQSMGLVLRFQLRPSVAIAISESGESAEHPHSNSLFRGLQILLADGDDVNRAVTRKLLEKLGCTVSAVPSGFECLSAIGPAASSFQIIILDLQMSELDGFEVALRIRKFRSRSWPLIVALTASADDVRERCKQVGMNGVIRKPVLLQGIANELRKVLLQANKIVAIAVTSPLQDTIDQQSLIEQRVMIDGFKSYTASSVSVERTSSIPEKTITATVPSAQLGLIDITSSLAFVVVVSNPKVRLQIPLSKSWAKLRFATNYSTLLFSISRLKLCFDIGYLKEDDVYSTTRAPQPRLMNFSINQQWIWKKS</sequence>
<keyword evidence="20" id="KW-0675">Receptor</keyword>
<evidence type="ECO:0000256" key="19">
    <source>
        <dbReference type="ARBA" id="ARBA00023157"/>
    </source>
</evidence>
<keyword evidence="19" id="KW-1015">Disulfide bond</keyword>
<dbReference type="SUPFAM" id="SSF55874">
    <property type="entry name" value="ATPase domain of HSP90 chaperone/DNA topoisomerase II/histidine kinase"/>
    <property type="match status" value="1"/>
</dbReference>
<dbReference type="Pfam" id="PF25487">
    <property type="entry name" value="ETR1_N"/>
    <property type="match status" value="1"/>
</dbReference>
<dbReference type="Pfam" id="PF00512">
    <property type="entry name" value="HisKA"/>
    <property type="match status" value="1"/>
</dbReference>
<dbReference type="GO" id="GO:0010105">
    <property type="term" value="P:negative regulation of ethylene-activated signaling pathway"/>
    <property type="evidence" value="ECO:0007669"/>
    <property type="project" value="UniProtKB-ARBA"/>
</dbReference>
<evidence type="ECO:0000256" key="10">
    <source>
        <dbReference type="ARBA" id="ARBA00022745"/>
    </source>
</evidence>
<dbReference type="Pfam" id="PF01590">
    <property type="entry name" value="GAF"/>
    <property type="match status" value="1"/>
</dbReference>
<dbReference type="CDD" id="cd19933">
    <property type="entry name" value="REC_ETR-like"/>
    <property type="match status" value="1"/>
</dbReference>
<keyword evidence="11" id="KW-0418">Kinase</keyword>
<dbReference type="GO" id="GO:0038199">
    <property type="term" value="F:ethylene receptor activity"/>
    <property type="evidence" value="ECO:0007669"/>
    <property type="project" value="TreeGrafter"/>
</dbReference>
<keyword evidence="16" id="KW-0186">Copper</keyword>
<keyword evidence="5 23" id="KW-0597">Phosphoprotein</keyword>
<keyword evidence="30" id="KW-1185">Reference proteome</keyword>
<dbReference type="InterPro" id="IPR036097">
    <property type="entry name" value="HisK_dim/P_sf"/>
</dbReference>
<dbReference type="InterPro" id="IPR005467">
    <property type="entry name" value="His_kinase_dom"/>
</dbReference>
<feature type="coiled-coil region" evidence="24">
    <location>
        <begin position="338"/>
        <end position="368"/>
    </location>
</feature>
<feature type="modified residue" description="4-aspartylphosphate" evidence="23">
    <location>
        <position position="691"/>
    </location>
</feature>
<evidence type="ECO:0000256" key="4">
    <source>
        <dbReference type="ARBA" id="ARBA00022499"/>
    </source>
</evidence>
<evidence type="ECO:0000256" key="11">
    <source>
        <dbReference type="ARBA" id="ARBA00022777"/>
    </source>
</evidence>
<dbReference type="Gene3D" id="3.40.50.2300">
    <property type="match status" value="1"/>
</dbReference>
<dbReference type="SUPFAM" id="SSF47384">
    <property type="entry name" value="Homodimeric domain of signal transducing histidine kinase"/>
    <property type="match status" value="1"/>
</dbReference>
<evidence type="ECO:0000256" key="6">
    <source>
        <dbReference type="ARBA" id="ARBA00022679"/>
    </source>
</evidence>
<keyword evidence="17" id="KW-0902">Two-component regulatory system</keyword>
<comment type="subcellular location">
    <subcellularLocation>
        <location evidence="2">Endoplasmic reticulum membrane</location>
        <topology evidence="2">Multi-pass membrane protein</topology>
    </subcellularLocation>
</comment>
<comment type="caution">
    <text evidence="29">The sequence shown here is derived from an EMBL/GenBank/DDBJ whole genome shotgun (WGS) entry which is preliminary data.</text>
</comment>
<keyword evidence="26" id="KW-0732">Signal</keyword>
<keyword evidence="12" id="KW-0256">Endoplasmic reticulum</keyword>
<reference evidence="29" key="1">
    <citation type="journal article" date="2022" name="Plant J.">
        <title>Strategies of tolerance reflected in two North American maple genomes.</title>
        <authorList>
            <person name="McEvoy S.L."/>
            <person name="Sezen U.U."/>
            <person name="Trouern-Trend A."/>
            <person name="McMahon S.M."/>
            <person name="Schaberg P.G."/>
            <person name="Yang J."/>
            <person name="Wegrzyn J.L."/>
            <person name="Swenson N.G."/>
        </authorList>
    </citation>
    <scope>NUCLEOTIDE SEQUENCE</scope>
    <source>
        <strain evidence="29">91603</strain>
    </source>
</reference>
<dbReference type="Gene3D" id="3.30.450.40">
    <property type="match status" value="1"/>
</dbReference>
<feature type="transmembrane region" description="Helical" evidence="25">
    <location>
        <begin position="116"/>
        <end position="137"/>
    </location>
</feature>
<dbReference type="InterPro" id="IPR058544">
    <property type="entry name" value="ETR1_N"/>
</dbReference>
<evidence type="ECO:0000259" key="28">
    <source>
        <dbReference type="PROSITE" id="PS50110"/>
    </source>
</evidence>
<dbReference type="InterPro" id="IPR003018">
    <property type="entry name" value="GAF"/>
</dbReference>
<dbReference type="GO" id="GO:0005524">
    <property type="term" value="F:ATP binding"/>
    <property type="evidence" value="ECO:0007669"/>
    <property type="project" value="UniProtKB-KW"/>
</dbReference>
<dbReference type="SMART" id="SM00448">
    <property type="entry name" value="REC"/>
    <property type="match status" value="1"/>
</dbReference>
<dbReference type="CDD" id="cd00082">
    <property type="entry name" value="HisKA"/>
    <property type="match status" value="1"/>
</dbReference>
<dbReference type="InterPro" id="IPR011006">
    <property type="entry name" value="CheY-like_superfamily"/>
</dbReference>
<dbReference type="PROSITE" id="PS50110">
    <property type="entry name" value="RESPONSE_REGULATORY"/>
    <property type="match status" value="1"/>
</dbReference>
<feature type="signal peptide" evidence="26">
    <location>
        <begin position="1"/>
        <end position="21"/>
    </location>
</feature>
<evidence type="ECO:0000256" key="5">
    <source>
        <dbReference type="ARBA" id="ARBA00022553"/>
    </source>
</evidence>